<proteinExistence type="predicted"/>
<accession>A0A067TL82</accession>
<protein>
    <submittedName>
        <fullName evidence="1">Uncharacterized protein</fullName>
    </submittedName>
</protein>
<gene>
    <name evidence="1" type="ORF">GALMADRAFT_1162905</name>
</gene>
<evidence type="ECO:0000313" key="1">
    <source>
        <dbReference type="EMBL" id="KDR79738.1"/>
    </source>
</evidence>
<dbReference type="EMBL" id="KL142372">
    <property type="protein sequence ID" value="KDR79738.1"/>
    <property type="molecule type" value="Genomic_DNA"/>
</dbReference>
<sequence length="76" mass="8411">MVPAVLTRCSCSAYKDRVMEGSSELEETPIEGRMKGPMKGGDYKLAESLIRIQDRVGQKDVKSVRCGKSTRCDART</sequence>
<dbReference type="AlphaFoldDB" id="A0A067TL82"/>
<dbReference type="Proteomes" id="UP000027222">
    <property type="component" value="Unassembled WGS sequence"/>
</dbReference>
<organism evidence="1 2">
    <name type="scientific">Galerina marginata (strain CBS 339.88)</name>
    <dbReference type="NCBI Taxonomy" id="685588"/>
    <lineage>
        <taxon>Eukaryota</taxon>
        <taxon>Fungi</taxon>
        <taxon>Dikarya</taxon>
        <taxon>Basidiomycota</taxon>
        <taxon>Agaricomycotina</taxon>
        <taxon>Agaricomycetes</taxon>
        <taxon>Agaricomycetidae</taxon>
        <taxon>Agaricales</taxon>
        <taxon>Agaricineae</taxon>
        <taxon>Strophariaceae</taxon>
        <taxon>Galerina</taxon>
    </lineage>
</organism>
<evidence type="ECO:0000313" key="2">
    <source>
        <dbReference type="Proteomes" id="UP000027222"/>
    </source>
</evidence>
<reference evidence="2" key="1">
    <citation type="journal article" date="2014" name="Proc. Natl. Acad. Sci. U.S.A.">
        <title>Extensive sampling of basidiomycete genomes demonstrates inadequacy of the white-rot/brown-rot paradigm for wood decay fungi.</title>
        <authorList>
            <person name="Riley R."/>
            <person name="Salamov A.A."/>
            <person name="Brown D.W."/>
            <person name="Nagy L.G."/>
            <person name="Floudas D."/>
            <person name="Held B.W."/>
            <person name="Levasseur A."/>
            <person name="Lombard V."/>
            <person name="Morin E."/>
            <person name="Otillar R."/>
            <person name="Lindquist E.A."/>
            <person name="Sun H."/>
            <person name="LaButti K.M."/>
            <person name="Schmutz J."/>
            <person name="Jabbour D."/>
            <person name="Luo H."/>
            <person name="Baker S.E."/>
            <person name="Pisabarro A.G."/>
            <person name="Walton J.D."/>
            <person name="Blanchette R.A."/>
            <person name="Henrissat B."/>
            <person name="Martin F."/>
            <person name="Cullen D."/>
            <person name="Hibbett D.S."/>
            <person name="Grigoriev I.V."/>
        </authorList>
    </citation>
    <scope>NUCLEOTIDE SEQUENCE [LARGE SCALE GENOMIC DNA]</scope>
    <source>
        <strain evidence="2">CBS 339.88</strain>
    </source>
</reference>
<keyword evidence="2" id="KW-1185">Reference proteome</keyword>
<dbReference type="HOGENOM" id="CLU_2654672_0_0_1"/>
<name>A0A067TL82_GALM3</name>